<dbReference type="Pfam" id="PF02579">
    <property type="entry name" value="Nitro_FeMo-Co"/>
    <property type="match status" value="1"/>
</dbReference>
<dbReference type="Gene3D" id="3.30.420.130">
    <property type="entry name" value="Dinitrogenase iron-molybdenum cofactor biosynthesis domain"/>
    <property type="match status" value="1"/>
</dbReference>
<dbReference type="AlphaFoldDB" id="A0A2C6LLT0"/>
<evidence type="ECO:0000313" key="2">
    <source>
        <dbReference type="EMBL" id="PHJ39550.1"/>
    </source>
</evidence>
<dbReference type="OrthoDB" id="9807451at2"/>
<comment type="caution">
    <text evidence="2">The sequence shown here is derived from an EMBL/GenBank/DDBJ whole genome shotgun (WGS) entry which is preliminary data.</text>
</comment>
<dbReference type="InterPro" id="IPR033913">
    <property type="entry name" value="MTH1175_dom"/>
</dbReference>
<protein>
    <submittedName>
        <fullName evidence="2">Diguanylate cyclase</fullName>
    </submittedName>
</protein>
<accession>A0A2C6LLT0</accession>
<sequence>MIVAVSAFGNTLDSKVNPRLGKCEYFVLYHTQTGTYRAIDNTGRFSSGAAGVATTGLLNDHEVTAVITGTVGPNAFTALEACGIKVYTGASGKVEDVLDKFLNGQFAEAKGPTPPQKK</sequence>
<reference evidence="2 3" key="1">
    <citation type="submission" date="2013-09" db="EMBL/GenBank/DDBJ databases">
        <title>Biodegradation of hydrocarbons in the deep terrestrial subsurface : characterization of a microbial consortium composed of two Desulfotomaculum species originating from a deep geological formation.</title>
        <authorList>
            <person name="Aullo T."/>
            <person name="Berlendis S."/>
            <person name="Lascourreges J.-F."/>
            <person name="Dessort D."/>
            <person name="Saint-Laurent S."/>
            <person name="Schraauwers B."/>
            <person name="Mas J."/>
            <person name="Magot M."/>
            <person name="Ranchou-Peyruse A."/>
        </authorList>
    </citation>
    <scope>NUCLEOTIDE SEQUENCE [LARGE SCALE GENOMIC DNA]</scope>
    <source>
        <strain evidence="2 3">Bs107</strain>
    </source>
</reference>
<evidence type="ECO:0000313" key="3">
    <source>
        <dbReference type="Proteomes" id="UP000222564"/>
    </source>
</evidence>
<name>A0A2C6LLT0_9FIRM</name>
<dbReference type="PANTHER" id="PTHR42983:SF1">
    <property type="entry name" value="IRON-MOLYBDENUM PROTEIN"/>
    <property type="match status" value="1"/>
</dbReference>
<dbReference type="Proteomes" id="UP000222564">
    <property type="component" value="Unassembled WGS sequence"/>
</dbReference>
<keyword evidence="3" id="KW-1185">Reference proteome</keyword>
<dbReference type="EMBL" id="AWQQ01000017">
    <property type="protein sequence ID" value="PHJ39550.1"/>
    <property type="molecule type" value="Genomic_DNA"/>
</dbReference>
<dbReference type="InterPro" id="IPR003731">
    <property type="entry name" value="Di-Nase_FeMo-co_biosynth"/>
</dbReference>
<feature type="domain" description="Dinitrogenase iron-molybdenum cofactor biosynthesis" evidence="1">
    <location>
        <begin position="13"/>
        <end position="102"/>
    </location>
</feature>
<dbReference type="RefSeq" id="WP_099082084.1">
    <property type="nucleotide sequence ID" value="NZ_AWQQ01000017.1"/>
</dbReference>
<dbReference type="SUPFAM" id="SSF53146">
    <property type="entry name" value="Nitrogenase accessory factor-like"/>
    <property type="match status" value="1"/>
</dbReference>
<evidence type="ECO:0000259" key="1">
    <source>
        <dbReference type="Pfam" id="PF02579"/>
    </source>
</evidence>
<proteinExistence type="predicted"/>
<dbReference type="InterPro" id="IPR036105">
    <property type="entry name" value="DiNase_FeMo-co_biosyn_sf"/>
</dbReference>
<dbReference type="PANTHER" id="PTHR42983">
    <property type="entry name" value="DINITROGENASE IRON-MOLYBDENUM COFACTOR PROTEIN-RELATED"/>
    <property type="match status" value="1"/>
</dbReference>
<dbReference type="CDD" id="cd00851">
    <property type="entry name" value="MTH1175"/>
    <property type="match status" value="1"/>
</dbReference>
<organism evidence="2 3">
    <name type="scientific">Desulforamulus profundi</name>
    <dbReference type="NCBI Taxonomy" id="1383067"/>
    <lineage>
        <taxon>Bacteria</taxon>
        <taxon>Bacillati</taxon>
        <taxon>Bacillota</taxon>
        <taxon>Clostridia</taxon>
        <taxon>Eubacteriales</taxon>
        <taxon>Peptococcaceae</taxon>
        <taxon>Desulforamulus</taxon>
    </lineage>
</organism>
<gene>
    <name evidence="2" type="ORF">P378_02120</name>
</gene>